<evidence type="ECO:0000313" key="3">
    <source>
        <dbReference type="EMBL" id="XBL14379.1"/>
    </source>
</evidence>
<feature type="chain" id="PRO_5043918875" evidence="1">
    <location>
        <begin position="29"/>
        <end position="550"/>
    </location>
</feature>
<dbReference type="RefSeq" id="WP_308992154.1">
    <property type="nucleotide sequence ID" value="NZ_CP155618.1"/>
</dbReference>
<sequence>MKNLNIKICYTLLLLVGVLFFNSCSDDAIQEDGIQLFRPVLNVPLYAEKNAIIVKMGLFKTAVGYKIELSRDNFATPAIKIIETTDPTIIIPNLLWNTTYQVRAMTYAADPQYNSEVAEFGEVKTGRFPSILAIPQSDDIIDNALNVRWTVSGSPVTTIKIFEAADEELANELASYTTTEAQQLTGLRSIKQLAASTAYTVAIYSDDVLRGFEIFTTKAALPTTGDLVDARGDDLFDPATDDGTYLNNKIAEIMALPNGGTLILDGDQEYIFKGTTINNSIKIISGYSLNTGGAKINVNSNFNIANNASIDHVILSGLKLDGRDKNPYFLNVGDAASFNINTYRFENCYMTEIRTFARIRSGVTGAVNNFEIDNCSLFRAGKDYYLFTYEGSNAGFTIGNVKLTRSTFQRTQRLLRHAGPDPINSIIISDCTLGETTLYNNVWFELTPIVTNGIKFTNSLIGRAWDNTTAPGLTNAPSKFLKLGNGSIVTFENTFQTNDVIWDASYIQPTIPVYNGTVSDLWVDSINGDFNIKDKTFVGRSTSGDPRWRL</sequence>
<name>A0AAU7EE71_9FLAO</name>
<proteinExistence type="predicted"/>
<gene>
    <name evidence="3" type="ORF">QLS71_018980</name>
</gene>
<dbReference type="AlphaFoldDB" id="A0AAU7EE71"/>
<reference evidence="3" key="1">
    <citation type="submission" date="2024-04" db="EMBL/GenBank/DDBJ databases">
        <title>Mariniflexile litorale, isolated from the shallow sediments of the Sea of Japan.</title>
        <authorList>
            <person name="Romanenko L."/>
            <person name="Isaeva M."/>
        </authorList>
    </citation>
    <scope>NUCLEOTIDE SEQUENCE [LARGE SCALE GENOMIC DNA]</scope>
    <source>
        <strain evidence="3">KMM 9835</strain>
    </source>
</reference>
<dbReference type="Proteomes" id="UP001224325">
    <property type="component" value="Chromosome"/>
</dbReference>
<dbReference type="Pfam" id="PF17161">
    <property type="entry name" value="DUF5123"/>
    <property type="match status" value="1"/>
</dbReference>
<feature type="signal peptide" evidence="1">
    <location>
        <begin position="1"/>
        <end position="28"/>
    </location>
</feature>
<keyword evidence="1" id="KW-0732">Signal</keyword>
<organism evidence="3 4">
    <name type="scientific">Mariniflexile litorale</name>
    <dbReference type="NCBI Taxonomy" id="3045158"/>
    <lineage>
        <taxon>Bacteria</taxon>
        <taxon>Pseudomonadati</taxon>
        <taxon>Bacteroidota</taxon>
        <taxon>Flavobacteriia</taxon>
        <taxon>Flavobacteriales</taxon>
        <taxon>Flavobacteriaceae</taxon>
        <taxon>Mariniflexile</taxon>
    </lineage>
</organism>
<protein>
    <submittedName>
        <fullName evidence="3">DUF5123 domain-containing protein</fullName>
    </submittedName>
</protein>
<evidence type="ECO:0000313" key="4">
    <source>
        <dbReference type="Proteomes" id="UP001224325"/>
    </source>
</evidence>
<feature type="domain" description="DUF5123" evidence="2">
    <location>
        <begin position="426"/>
        <end position="548"/>
    </location>
</feature>
<dbReference type="EMBL" id="CP155618">
    <property type="protein sequence ID" value="XBL14379.1"/>
    <property type="molecule type" value="Genomic_DNA"/>
</dbReference>
<dbReference type="InterPro" id="IPR033427">
    <property type="entry name" value="DUF5123"/>
</dbReference>
<dbReference type="KEGG" id="mlil:QLS71_018980"/>
<accession>A0AAU7EE71</accession>
<evidence type="ECO:0000256" key="1">
    <source>
        <dbReference type="SAM" id="SignalP"/>
    </source>
</evidence>
<evidence type="ECO:0000259" key="2">
    <source>
        <dbReference type="Pfam" id="PF17161"/>
    </source>
</evidence>
<keyword evidence="4" id="KW-1185">Reference proteome</keyword>